<gene>
    <name evidence="2" type="ORF">FUA23_04415</name>
</gene>
<reference evidence="2 3" key="1">
    <citation type="submission" date="2019-08" db="EMBL/GenBank/DDBJ databases">
        <title>Lewinella sp. strain SSH13 Genome sequencing and assembly.</title>
        <authorList>
            <person name="Kim I."/>
        </authorList>
    </citation>
    <scope>NUCLEOTIDE SEQUENCE [LARGE SCALE GENOMIC DNA]</scope>
    <source>
        <strain evidence="2 3">SSH13</strain>
    </source>
</reference>
<organism evidence="2 3">
    <name type="scientific">Neolewinella aurantiaca</name>
    <dbReference type="NCBI Taxonomy" id="2602767"/>
    <lineage>
        <taxon>Bacteria</taxon>
        <taxon>Pseudomonadati</taxon>
        <taxon>Bacteroidota</taxon>
        <taxon>Saprospiria</taxon>
        <taxon>Saprospirales</taxon>
        <taxon>Lewinellaceae</taxon>
        <taxon>Neolewinella</taxon>
    </lineage>
</organism>
<accession>A0A5C7FYG2</accession>
<dbReference type="InterPro" id="IPR036108">
    <property type="entry name" value="4pyrrol_syn_uPrphyn_synt_sf"/>
</dbReference>
<comment type="caution">
    <text evidence="2">The sequence shown here is derived from an EMBL/GenBank/DDBJ whole genome shotgun (WGS) entry which is preliminary data.</text>
</comment>
<protein>
    <recommendedName>
        <fullName evidence="1">Tetrapyrrole biosynthesis uroporphyrinogen III synthase domain-containing protein</fullName>
    </recommendedName>
</protein>
<sequence>MTVFISRKLKPDSPLLRWAEETGNAIISRSFLTFAPVAYTPPTDADWWFFYSPRAVEFALRDGIVPPSETKLAAIGGGTALYLGKAAGRVDFSGDGNPARTAEAFLEVAAGQRVFFPRARQSRLSVQKAIADEITVLDAVCYNNMPAPAAAPVNADVYIFTSPLNVAAYVDHQPLAPGARVIAIGPSTGAALEARGIACVWPREASEEKLLSLL</sequence>
<keyword evidence="3" id="KW-1185">Reference proteome</keyword>
<dbReference type="InterPro" id="IPR003754">
    <property type="entry name" value="4pyrrol_synth_uPrphyn_synth"/>
</dbReference>
<dbReference type="Proteomes" id="UP000321907">
    <property type="component" value="Unassembled WGS sequence"/>
</dbReference>
<dbReference type="GO" id="GO:0004852">
    <property type="term" value="F:uroporphyrinogen-III synthase activity"/>
    <property type="evidence" value="ECO:0007669"/>
    <property type="project" value="InterPro"/>
</dbReference>
<feature type="domain" description="Tetrapyrrole biosynthesis uroporphyrinogen III synthase" evidence="1">
    <location>
        <begin position="44"/>
        <end position="211"/>
    </location>
</feature>
<name>A0A5C7FYG2_9BACT</name>
<proteinExistence type="predicted"/>
<dbReference type="Gene3D" id="3.40.50.10090">
    <property type="match status" value="2"/>
</dbReference>
<dbReference type="EMBL" id="VOXD01000005">
    <property type="protein sequence ID" value="TXF90689.1"/>
    <property type="molecule type" value="Genomic_DNA"/>
</dbReference>
<evidence type="ECO:0000313" key="3">
    <source>
        <dbReference type="Proteomes" id="UP000321907"/>
    </source>
</evidence>
<evidence type="ECO:0000259" key="1">
    <source>
        <dbReference type="Pfam" id="PF02602"/>
    </source>
</evidence>
<evidence type="ECO:0000313" key="2">
    <source>
        <dbReference type="EMBL" id="TXF90689.1"/>
    </source>
</evidence>
<dbReference type="OrthoDB" id="1466968at2"/>
<dbReference type="Pfam" id="PF02602">
    <property type="entry name" value="HEM4"/>
    <property type="match status" value="1"/>
</dbReference>
<dbReference type="AlphaFoldDB" id="A0A5C7FYG2"/>
<dbReference type="RefSeq" id="WP_147929517.1">
    <property type="nucleotide sequence ID" value="NZ_VOXD01000005.1"/>
</dbReference>
<dbReference type="GO" id="GO:0033014">
    <property type="term" value="P:tetrapyrrole biosynthetic process"/>
    <property type="evidence" value="ECO:0007669"/>
    <property type="project" value="InterPro"/>
</dbReference>
<dbReference type="SUPFAM" id="SSF69618">
    <property type="entry name" value="HemD-like"/>
    <property type="match status" value="1"/>
</dbReference>